<dbReference type="AlphaFoldDB" id="H3ANP8"/>
<dbReference type="EMBL" id="AFYH01187619">
    <property type="status" value="NOT_ANNOTATED_CDS"/>
    <property type="molecule type" value="Genomic_DNA"/>
</dbReference>
<proteinExistence type="predicted"/>
<organism evidence="1 2">
    <name type="scientific">Latimeria chalumnae</name>
    <name type="common">Coelacanth</name>
    <dbReference type="NCBI Taxonomy" id="7897"/>
    <lineage>
        <taxon>Eukaryota</taxon>
        <taxon>Metazoa</taxon>
        <taxon>Chordata</taxon>
        <taxon>Craniata</taxon>
        <taxon>Vertebrata</taxon>
        <taxon>Euteleostomi</taxon>
        <taxon>Coelacanthiformes</taxon>
        <taxon>Coelacanthidae</taxon>
        <taxon>Latimeria</taxon>
    </lineage>
</organism>
<reference evidence="2" key="1">
    <citation type="submission" date="2011-08" db="EMBL/GenBank/DDBJ databases">
        <title>The draft genome of Latimeria chalumnae.</title>
        <authorList>
            <person name="Di Palma F."/>
            <person name="Alfoldi J."/>
            <person name="Johnson J."/>
            <person name="Berlin A."/>
            <person name="Gnerre S."/>
            <person name="Jaffe D."/>
            <person name="MacCallum I."/>
            <person name="Young S."/>
            <person name="Walker B.J."/>
            <person name="Lander E."/>
            <person name="Lindblad-Toh K."/>
        </authorList>
    </citation>
    <scope>NUCLEOTIDE SEQUENCE [LARGE SCALE GENOMIC DNA]</scope>
    <source>
        <strain evidence="2">Wild caught</strain>
    </source>
</reference>
<accession>H3ANP8</accession>
<evidence type="ECO:0000313" key="2">
    <source>
        <dbReference type="Proteomes" id="UP000008672"/>
    </source>
</evidence>
<dbReference type="InterPro" id="IPR036691">
    <property type="entry name" value="Endo/exonu/phosph_ase_sf"/>
</dbReference>
<evidence type="ECO:0008006" key="3">
    <source>
        <dbReference type="Google" id="ProtNLM"/>
    </source>
</evidence>
<dbReference type="Gene3D" id="3.60.10.10">
    <property type="entry name" value="Endonuclease/exonuclease/phosphatase"/>
    <property type="match status" value="1"/>
</dbReference>
<dbReference type="SUPFAM" id="SSF56219">
    <property type="entry name" value="DNase I-like"/>
    <property type="match status" value="1"/>
</dbReference>
<evidence type="ECO:0000313" key="1">
    <source>
        <dbReference type="Ensembl" id="ENSLACP00000011269.1"/>
    </source>
</evidence>
<reference evidence="1" key="2">
    <citation type="submission" date="2025-08" db="UniProtKB">
        <authorList>
            <consortium name="Ensembl"/>
        </authorList>
    </citation>
    <scope>IDENTIFICATION</scope>
</reference>
<protein>
    <recommendedName>
        <fullName evidence="3">Reverse transcriptase domain-containing protein</fullName>
    </recommendedName>
</protein>
<sequence>MMMSQKITSEIQRAVVDPGGRFVIIQIRVHSEVITMASIYAPNTDDPKFIQDLALQMTLGGDTNCVLDDVADRGKPRSTSKMAQALSTAMADLGVCDIWRVCHPREQQFSFYAIVHDSFSRTDLAMISLSLLYGVEGIEYLARQISDHSPLKLEITLKDVPVGPKRWHLNQQLLNDQSFKDMISKEIKFLEINEPTALSPQVLWESLKAYLRGIILAYSSTQKKRYLMELVNLEHNLSSAESSYYKQDTPESYSEWLKIHKELDNLSTKKAEYSLARTKARYYAQGDRAGRVLAWQLKCEATEGLIPSIQLENGQVTLDPKNINDRFVKFYKELYSTHQIRDTDGTHNFLDNIQIPQLSEETRDLLEGQITEEEILQVIFTTPRKRIGEPL</sequence>
<reference evidence="1" key="3">
    <citation type="submission" date="2025-09" db="UniProtKB">
        <authorList>
            <consortium name="Ensembl"/>
        </authorList>
    </citation>
    <scope>IDENTIFICATION</scope>
</reference>
<dbReference type="InParanoid" id="H3ANP8"/>
<dbReference type="PANTHER" id="PTHR19446">
    <property type="entry name" value="REVERSE TRANSCRIPTASES"/>
    <property type="match status" value="1"/>
</dbReference>
<dbReference type="Proteomes" id="UP000008672">
    <property type="component" value="Unassembled WGS sequence"/>
</dbReference>
<name>H3ANP8_LATCH</name>
<dbReference type="Ensembl" id="ENSLACT00000011353.1">
    <property type="protein sequence ID" value="ENSLACP00000011269.1"/>
    <property type="gene ID" value="ENSLACG00000009912.1"/>
</dbReference>
<dbReference type="GeneTree" id="ENSGT00950000183016"/>
<dbReference type="STRING" id="7897.ENSLACP00000011269"/>
<keyword evidence="2" id="KW-1185">Reference proteome</keyword>